<sequence length="185" mass="20889">MRIISGTKKGMAVKAVPGKTTRPTTDKVRESLFHIIGPYFEGGEMLDLYGGSGVVGLEAISRGFSKVVFVDKDPKAVKIINENVEALGFRLQTEVYRNDAGRALKAVVRKEKKFDFIFLDPPYEKQKINLELDLIDEAALLKKNGIIVAEHKKEIELNDSFKNFSLWRSEVYGITKMSIFKGRYI</sequence>
<protein>
    <submittedName>
        <fullName evidence="3">16S rRNA (Guanine(966)-N(2))-methyltransferase RsmD</fullName>
    </submittedName>
</protein>
<dbReference type="InterPro" id="IPR002052">
    <property type="entry name" value="DNA_methylase_N6_adenine_CS"/>
</dbReference>
<organism evidence="3 4">
    <name type="scientific">Alkalicoccus daliensis</name>
    <dbReference type="NCBI Taxonomy" id="745820"/>
    <lineage>
        <taxon>Bacteria</taxon>
        <taxon>Bacillati</taxon>
        <taxon>Bacillota</taxon>
        <taxon>Bacilli</taxon>
        <taxon>Bacillales</taxon>
        <taxon>Bacillaceae</taxon>
        <taxon>Alkalicoccus</taxon>
    </lineage>
</organism>
<gene>
    <name evidence="3" type="ORF">SAMN04488053_101229</name>
</gene>
<dbReference type="InterPro" id="IPR004398">
    <property type="entry name" value="RNA_MeTrfase_RsmD"/>
</dbReference>
<dbReference type="RefSeq" id="WP_090839745.1">
    <property type="nucleotide sequence ID" value="NZ_FNIL01000001.1"/>
</dbReference>
<name>A0A1G9ZUY1_9BACI</name>
<dbReference type="OrthoDB" id="9803017at2"/>
<dbReference type="NCBIfam" id="TIGR00095">
    <property type="entry name" value="16S rRNA (guanine(966)-N(2))-methyltransferase RsmD"/>
    <property type="match status" value="1"/>
</dbReference>
<evidence type="ECO:0000313" key="3">
    <source>
        <dbReference type="EMBL" id="SDN24463.1"/>
    </source>
</evidence>
<evidence type="ECO:0000256" key="1">
    <source>
        <dbReference type="ARBA" id="ARBA00022603"/>
    </source>
</evidence>
<dbReference type="CDD" id="cd02440">
    <property type="entry name" value="AdoMet_MTases"/>
    <property type="match status" value="1"/>
</dbReference>
<keyword evidence="1 3" id="KW-0489">Methyltransferase</keyword>
<dbReference type="PANTHER" id="PTHR43542:SF1">
    <property type="entry name" value="METHYLTRANSFERASE"/>
    <property type="match status" value="1"/>
</dbReference>
<dbReference type="PANTHER" id="PTHR43542">
    <property type="entry name" value="METHYLTRANSFERASE"/>
    <property type="match status" value="1"/>
</dbReference>
<dbReference type="AlphaFoldDB" id="A0A1G9ZUY1"/>
<dbReference type="Gene3D" id="3.40.50.150">
    <property type="entry name" value="Vaccinia Virus protein VP39"/>
    <property type="match status" value="1"/>
</dbReference>
<dbReference type="EMBL" id="FNIL01000001">
    <property type="protein sequence ID" value="SDN24463.1"/>
    <property type="molecule type" value="Genomic_DNA"/>
</dbReference>
<proteinExistence type="predicted"/>
<keyword evidence="4" id="KW-1185">Reference proteome</keyword>
<dbReference type="GO" id="GO:0008168">
    <property type="term" value="F:methyltransferase activity"/>
    <property type="evidence" value="ECO:0007669"/>
    <property type="project" value="UniProtKB-KW"/>
</dbReference>
<reference evidence="4" key="1">
    <citation type="submission" date="2016-10" db="EMBL/GenBank/DDBJ databases">
        <authorList>
            <person name="Varghese N."/>
            <person name="Submissions S."/>
        </authorList>
    </citation>
    <scope>NUCLEOTIDE SEQUENCE [LARGE SCALE GENOMIC DNA]</scope>
    <source>
        <strain evidence="4">CGMCC 1.10369</strain>
    </source>
</reference>
<evidence type="ECO:0000313" key="4">
    <source>
        <dbReference type="Proteomes" id="UP000198778"/>
    </source>
</evidence>
<dbReference type="SUPFAM" id="SSF53335">
    <property type="entry name" value="S-adenosyl-L-methionine-dependent methyltransferases"/>
    <property type="match status" value="1"/>
</dbReference>
<dbReference type="GO" id="GO:0031167">
    <property type="term" value="P:rRNA methylation"/>
    <property type="evidence" value="ECO:0007669"/>
    <property type="project" value="InterPro"/>
</dbReference>
<dbReference type="Proteomes" id="UP000198778">
    <property type="component" value="Unassembled WGS sequence"/>
</dbReference>
<dbReference type="Pfam" id="PF03602">
    <property type="entry name" value="Cons_hypoth95"/>
    <property type="match status" value="1"/>
</dbReference>
<dbReference type="STRING" id="745820.SAMN04488053_101229"/>
<dbReference type="PROSITE" id="PS00092">
    <property type="entry name" value="N6_MTASE"/>
    <property type="match status" value="1"/>
</dbReference>
<accession>A0A1G9ZUY1</accession>
<dbReference type="InterPro" id="IPR029063">
    <property type="entry name" value="SAM-dependent_MTases_sf"/>
</dbReference>
<keyword evidence="2 3" id="KW-0808">Transferase</keyword>
<dbReference type="GO" id="GO:0003676">
    <property type="term" value="F:nucleic acid binding"/>
    <property type="evidence" value="ECO:0007669"/>
    <property type="project" value="InterPro"/>
</dbReference>
<evidence type="ECO:0000256" key="2">
    <source>
        <dbReference type="ARBA" id="ARBA00022679"/>
    </source>
</evidence>
<dbReference type="PIRSF" id="PIRSF004553">
    <property type="entry name" value="CHP00095"/>
    <property type="match status" value="1"/>
</dbReference>